<dbReference type="EMBL" id="CP011269">
    <property type="protein sequence ID" value="ALI29351.1"/>
    <property type="molecule type" value="Genomic_DNA"/>
</dbReference>
<keyword evidence="1" id="KW-1133">Transmembrane helix</keyword>
<evidence type="ECO:0000256" key="1">
    <source>
        <dbReference type="SAM" id="Phobius"/>
    </source>
</evidence>
<dbReference type="PATRIC" id="fig|1766.6.peg.5532"/>
<keyword evidence="5" id="KW-1185">Reference proteome</keyword>
<reference evidence="4 6" key="2">
    <citation type="submission" date="2018-06" db="EMBL/GenBank/DDBJ databases">
        <authorList>
            <consortium name="Pathogen Informatics"/>
            <person name="Doyle S."/>
        </authorList>
    </citation>
    <scope>NUCLEOTIDE SEQUENCE [LARGE SCALE GENOMIC DNA]</scope>
    <source>
        <strain evidence="4 6">NCTC1542</strain>
    </source>
</reference>
<dbReference type="EMBL" id="UGQY01000004">
    <property type="protein sequence ID" value="SUA02787.1"/>
    <property type="molecule type" value="Genomic_DNA"/>
</dbReference>
<accession>A0A0N7H9L4</accession>
<evidence type="ECO:0000313" key="3">
    <source>
        <dbReference type="EMBL" id="MDV7291419.1"/>
    </source>
</evidence>
<sequence>MSSLVTIIAPAVVAVLTAAGAVIGLQFRDVDAYDRRRGIWQWLLVLLAAAATMGALGSASGVGDGNLREAIIMAVVGVAAVVVAHVMWRRRVPDAEPRNIAIATASAACAVLVIVGMTALTYTGNKGCRQAQLLVDYTNASLGALTPPPAGKPGPSVGDYENWSKLIREAADQVTDAEIGPHAHRMGELAGQITDAVRNKESASHALLGAQYSDEFKAIVTKCPRQ</sequence>
<reference evidence="2 5" key="1">
    <citation type="journal article" date="2015" name="MBio">
        <title>Enzymatic Degradation of Phenazines Can Generate Energy and Protect Sensitive Organisms from Toxicity.</title>
        <authorList>
            <person name="Costa K.C."/>
            <person name="Bergkessel M."/>
            <person name="Saunders S."/>
            <person name="Korlach J."/>
            <person name="Newman D.K."/>
        </authorList>
    </citation>
    <scope>NUCLEOTIDE SEQUENCE [LARGE SCALE GENOMIC DNA]</scope>
    <source>
        <strain evidence="2 5">CT6</strain>
    </source>
</reference>
<gene>
    <name evidence="4" type="ORF">NCTC1542_04260</name>
    <name evidence="3" type="ORF">R4485_14740</name>
    <name evidence="2" type="ORF">XA26_55610</name>
</gene>
<dbReference type="Proteomes" id="UP000057134">
    <property type="component" value="Chromosome"/>
</dbReference>
<dbReference type="KEGG" id="mft:XA26_55610"/>
<evidence type="ECO:0000313" key="2">
    <source>
        <dbReference type="EMBL" id="ALI29351.1"/>
    </source>
</evidence>
<feature type="transmembrane region" description="Helical" evidence="1">
    <location>
        <begin position="100"/>
        <end position="122"/>
    </location>
</feature>
<dbReference type="EMBL" id="JAWLVV010000011">
    <property type="protein sequence ID" value="MDV7291419.1"/>
    <property type="molecule type" value="Genomic_DNA"/>
</dbReference>
<evidence type="ECO:0000313" key="5">
    <source>
        <dbReference type="Proteomes" id="UP000057134"/>
    </source>
</evidence>
<dbReference type="Proteomes" id="UP000255389">
    <property type="component" value="Unassembled WGS sequence"/>
</dbReference>
<dbReference type="Proteomes" id="UP001186041">
    <property type="component" value="Unassembled WGS sequence"/>
</dbReference>
<dbReference type="AlphaFoldDB" id="A0A0N7H9L4"/>
<feature type="transmembrane region" description="Helical" evidence="1">
    <location>
        <begin position="39"/>
        <end position="58"/>
    </location>
</feature>
<evidence type="ECO:0000313" key="4">
    <source>
        <dbReference type="EMBL" id="SUA02787.1"/>
    </source>
</evidence>
<name>A0A0N7H9L4_MYCFO</name>
<keyword evidence="1" id="KW-0472">Membrane</keyword>
<keyword evidence="1" id="KW-0812">Transmembrane</keyword>
<protein>
    <submittedName>
        <fullName evidence="2">Uncharacterized protein</fullName>
    </submittedName>
</protein>
<feature type="transmembrane region" description="Helical" evidence="1">
    <location>
        <begin position="6"/>
        <end position="27"/>
    </location>
</feature>
<feature type="transmembrane region" description="Helical" evidence="1">
    <location>
        <begin position="70"/>
        <end position="88"/>
    </location>
</feature>
<dbReference type="RefSeq" id="WP_054603587.1">
    <property type="nucleotide sequence ID" value="NZ_CP011269.1"/>
</dbReference>
<evidence type="ECO:0000313" key="6">
    <source>
        <dbReference type="Proteomes" id="UP000255389"/>
    </source>
</evidence>
<reference evidence="3" key="3">
    <citation type="submission" date="2023-10" db="EMBL/GenBank/DDBJ databases">
        <title>Mycolicibacterium fortuitum clinical isolates causing pulmonary infections in humans.</title>
        <authorList>
            <person name="Mejia-Ponce P.M."/>
            <person name="Zenteno-Cuevas R."/>
            <person name="Licona-Cassani C."/>
        </authorList>
    </citation>
    <scope>NUCLEOTIDE SEQUENCE</scope>
    <source>
        <strain evidence="3">M8</strain>
    </source>
</reference>
<organism evidence="2 5">
    <name type="scientific">Mycolicibacterium fortuitum</name>
    <name type="common">Mycobacterium fortuitum</name>
    <dbReference type="NCBI Taxonomy" id="1766"/>
    <lineage>
        <taxon>Bacteria</taxon>
        <taxon>Bacillati</taxon>
        <taxon>Actinomycetota</taxon>
        <taxon>Actinomycetes</taxon>
        <taxon>Mycobacteriales</taxon>
        <taxon>Mycobacteriaceae</taxon>
        <taxon>Mycolicibacterium</taxon>
    </lineage>
</organism>
<proteinExistence type="predicted"/>
<dbReference type="STRING" id="1766.XA26_55610"/>